<feature type="signal peptide" evidence="5">
    <location>
        <begin position="1"/>
        <end position="19"/>
    </location>
</feature>
<dbReference type="PANTHER" id="PTHR32401">
    <property type="entry name" value="CONCANAVALIN A-LIKE LECTIN FAMILY PROTEIN"/>
    <property type="match status" value="1"/>
</dbReference>
<dbReference type="SUPFAM" id="SSF49899">
    <property type="entry name" value="Concanavalin A-like lectins/glucanases"/>
    <property type="match status" value="1"/>
</dbReference>
<comment type="caution">
    <text evidence="7">The sequence shown here is derived from an EMBL/GenBank/DDBJ whole genome shotgun (WGS) entry which is preliminary data.</text>
</comment>
<evidence type="ECO:0000259" key="6">
    <source>
        <dbReference type="Pfam" id="PF00139"/>
    </source>
</evidence>
<feature type="domain" description="Legume lectin" evidence="6">
    <location>
        <begin position="24"/>
        <end position="206"/>
    </location>
</feature>
<accession>A0A2I0GTB6</accession>
<organism evidence="7 8">
    <name type="scientific">Punica granatum</name>
    <name type="common">Pomegranate</name>
    <dbReference type="NCBI Taxonomy" id="22663"/>
    <lineage>
        <taxon>Eukaryota</taxon>
        <taxon>Viridiplantae</taxon>
        <taxon>Streptophyta</taxon>
        <taxon>Embryophyta</taxon>
        <taxon>Tracheophyta</taxon>
        <taxon>Spermatophyta</taxon>
        <taxon>Magnoliopsida</taxon>
        <taxon>eudicotyledons</taxon>
        <taxon>Gunneridae</taxon>
        <taxon>Pentapetalae</taxon>
        <taxon>rosids</taxon>
        <taxon>malvids</taxon>
        <taxon>Myrtales</taxon>
        <taxon>Lythraceae</taxon>
        <taxon>Punica</taxon>
    </lineage>
</organism>
<dbReference type="Gene3D" id="2.60.120.200">
    <property type="match status" value="1"/>
</dbReference>
<dbReference type="InterPro" id="IPR050258">
    <property type="entry name" value="Leguminous_Lectin"/>
</dbReference>
<keyword evidence="5" id="KW-0732">Signal</keyword>
<evidence type="ECO:0000313" key="8">
    <source>
        <dbReference type="Proteomes" id="UP000233551"/>
    </source>
</evidence>
<name>A0A2I0GTB6_PUNGR</name>
<feature type="non-terminal residue" evidence="7">
    <location>
        <position position="206"/>
    </location>
</feature>
<dbReference type="AlphaFoldDB" id="A0A2I0GTB6"/>
<reference evidence="7 8" key="1">
    <citation type="submission" date="2017-11" db="EMBL/GenBank/DDBJ databases">
        <title>De-novo sequencing of pomegranate (Punica granatum L.) genome.</title>
        <authorList>
            <person name="Akparov Z."/>
            <person name="Amiraslanov A."/>
            <person name="Hajiyeva S."/>
            <person name="Abbasov M."/>
            <person name="Kaur K."/>
            <person name="Hamwieh A."/>
            <person name="Solovyev V."/>
            <person name="Salamov A."/>
            <person name="Braich B."/>
            <person name="Kosarev P."/>
            <person name="Mahmoud A."/>
            <person name="Hajiyev E."/>
            <person name="Babayeva S."/>
            <person name="Izzatullayeva V."/>
            <person name="Mammadov A."/>
            <person name="Mammadov A."/>
            <person name="Sharifova S."/>
            <person name="Ojaghi J."/>
            <person name="Eynullazada K."/>
            <person name="Bayramov B."/>
            <person name="Abdulazimova A."/>
            <person name="Shahmuradov I."/>
        </authorList>
    </citation>
    <scope>NUCLEOTIDE SEQUENCE [LARGE SCALE GENOMIC DNA]</scope>
    <source>
        <strain evidence="8">cv. AG2017</strain>
        <tissue evidence="7">Leaf</tissue>
    </source>
</reference>
<dbReference type="STRING" id="22663.A0A2I0GTB6"/>
<dbReference type="PANTHER" id="PTHR32401:SF50">
    <property type="entry name" value="OS07G0133000 PROTEIN"/>
    <property type="match status" value="1"/>
</dbReference>
<gene>
    <name evidence="7" type="ORF">CRG98_050050</name>
</gene>
<comment type="subcellular location">
    <subcellularLocation>
        <location evidence="1">Cell membrane</location>
        <topology evidence="1">Single-pass type I membrane protein</topology>
    </subcellularLocation>
</comment>
<dbReference type="Pfam" id="PF00139">
    <property type="entry name" value="Lectin_legB"/>
    <property type="match status" value="1"/>
</dbReference>
<evidence type="ECO:0000313" key="7">
    <source>
        <dbReference type="EMBL" id="PKH74024.1"/>
    </source>
</evidence>
<keyword evidence="8" id="KW-1185">Reference proteome</keyword>
<evidence type="ECO:0000256" key="3">
    <source>
        <dbReference type="ARBA" id="ARBA00022475"/>
    </source>
</evidence>
<evidence type="ECO:0000256" key="4">
    <source>
        <dbReference type="ARBA" id="ARBA00022734"/>
    </source>
</evidence>
<protein>
    <recommendedName>
        <fullName evidence="6">Legume lectin domain-containing protein</fullName>
    </recommendedName>
</protein>
<keyword evidence="3" id="KW-1003">Cell membrane</keyword>
<dbReference type="GO" id="GO:0030246">
    <property type="term" value="F:carbohydrate binding"/>
    <property type="evidence" value="ECO:0007669"/>
    <property type="project" value="UniProtKB-KW"/>
</dbReference>
<dbReference type="GO" id="GO:0005886">
    <property type="term" value="C:plasma membrane"/>
    <property type="evidence" value="ECO:0007669"/>
    <property type="project" value="UniProtKB-SubCell"/>
</dbReference>
<dbReference type="FunFam" id="2.60.120.200:FF:000112">
    <property type="entry name" value="L-type lectin-domain containing receptor kinase V.9"/>
    <property type="match status" value="1"/>
</dbReference>
<comment type="similarity">
    <text evidence="2">Belongs to the leguminous lectin family.</text>
</comment>
<dbReference type="InterPro" id="IPR001220">
    <property type="entry name" value="Legume_lectin_dom"/>
</dbReference>
<evidence type="ECO:0000256" key="1">
    <source>
        <dbReference type="ARBA" id="ARBA00004251"/>
    </source>
</evidence>
<keyword evidence="4" id="KW-0430">Lectin</keyword>
<dbReference type="EMBL" id="PGOL01044391">
    <property type="protein sequence ID" value="PKH74024.1"/>
    <property type="molecule type" value="Genomic_DNA"/>
</dbReference>
<evidence type="ECO:0000256" key="2">
    <source>
        <dbReference type="ARBA" id="ARBA00007606"/>
    </source>
</evidence>
<dbReference type="CDD" id="cd06899">
    <property type="entry name" value="lectin_legume_LecRK_Arcelin_ConA"/>
    <property type="match status" value="1"/>
</dbReference>
<keyword evidence="3" id="KW-0472">Membrane</keyword>
<evidence type="ECO:0000256" key="5">
    <source>
        <dbReference type="SAM" id="SignalP"/>
    </source>
</evidence>
<sequence>MISKLFLALIFLRAGLSSGQGFGFTFDGFRPVDLHLDGIAQITSNGLLRLTNESMQRTSHAFYPRPVSFKNSMEGSVFSFSTTFVFAIISNQPEVGGHGIAFVAAPQMGLPGTLPSQYLGLFNATSNGNTTSHVFAIELDTIESTEFQDINNNHVGIDINSLASTHAAPAGYYPDGGAGKFENLTLISGRPMQVWVDYDGTEKRIN</sequence>
<dbReference type="InterPro" id="IPR013320">
    <property type="entry name" value="ConA-like_dom_sf"/>
</dbReference>
<proteinExistence type="inferred from homology"/>
<feature type="chain" id="PRO_5014197415" description="Legume lectin domain-containing protein" evidence="5">
    <location>
        <begin position="20"/>
        <end position="206"/>
    </location>
</feature>
<dbReference type="Proteomes" id="UP000233551">
    <property type="component" value="Unassembled WGS sequence"/>
</dbReference>